<dbReference type="Gene3D" id="3.30.70.100">
    <property type="match status" value="1"/>
</dbReference>
<organism evidence="2 3">
    <name type="scientific">Novosphingobium humi</name>
    <dbReference type="NCBI Taxonomy" id="2282397"/>
    <lineage>
        <taxon>Bacteria</taxon>
        <taxon>Pseudomonadati</taxon>
        <taxon>Pseudomonadota</taxon>
        <taxon>Alphaproteobacteria</taxon>
        <taxon>Sphingomonadales</taxon>
        <taxon>Sphingomonadaceae</taxon>
        <taxon>Novosphingobium</taxon>
    </lineage>
</organism>
<keyword evidence="2" id="KW-0560">Oxidoreductase</keyword>
<dbReference type="GO" id="GO:0004497">
    <property type="term" value="F:monooxygenase activity"/>
    <property type="evidence" value="ECO:0007669"/>
    <property type="project" value="UniProtKB-KW"/>
</dbReference>
<dbReference type="InterPro" id="IPR007138">
    <property type="entry name" value="ABM_dom"/>
</dbReference>
<sequence length="99" mass="11189">MYMNVFRSRKRADYDAAAYAADAARMGQLAQAQPGFLDYKSFAAPDGETVTISVWESVEAARAWARHPEHRAVQARGREAYYAEYTVYSCDGAVERRFP</sequence>
<reference evidence="2 3" key="1">
    <citation type="submission" date="2023-02" db="EMBL/GenBank/DDBJ databases">
        <title>Genome sequence of Novosphingobium humi KACC 19094.</title>
        <authorList>
            <person name="Kim S."/>
            <person name="Heo J."/>
            <person name="Kwon S.-W."/>
        </authorList>
    </citation>
    <scope>NUCLEOTIDE SEQUENCE [LARGE SCALE GENOMIC DNA]</scope>
    <source>
        <strain evidence="2 3">KACC 19094</strain>
    </source>
</reference>
<proteinExistence type="predicted"/>
<accession>A0ABY7TX92</accession>
<dbReference type="PROSITE" id="PS51725">
    <property type="entry name" value="ABM"/>
    <property type="match status" value="1"/>
</dbReference>
<dbReference type="EMBL" id="CP117417">
    <property type="protein sequence ID" value="WCT77885.1"/>
    <property type="molecule type" value="Genomic_DNA"/>
</dbReference>
<dbReference type="InterPro" id="IPR011008">
    <property type="entry name" value="Dimeric_a/b-barrel"/>
</dbReference>
<protein>
    <submittedName>
        <fullName evidence="2">Antibiotic biosynthesis monooxygenase</fullName>
    </submittedName>
</protein>
<evidence type="ECO:0000313" key="2">
    <source>
        <dbReference type="EMBL" id="WCT77885.1"/>
    </source>
</evidence>
<dbReference type="RefSeq" id="WP_273618237.1">
    <property type="nucleotide sequence ID" value="NZ_CP103868.1"/>
</dbReference>
<dbReference type="InterPro" id="IPR052936">
    <property type="entry name" value="Jasmonate_Hydroxylase-like"/>
</dbReference>
<dbReference type="PANTHER" id="PTHR37811:SF2">
    <property type="entry name" value="ABM DOMAIN-CONTAINING PROTEIN"/>
    <property type="match status" value="1"/>
</dbReference>
<keyword evidence="3" id="KW-1185">Reference proteome</keyword>
<evidence type="ECO:0000259" key="1">
    <source>
        <dbReference type="PROSITE" id="PS51725"/>
    </source>
</evidence>
<name>A0ABY7TX92_9SPHN</name>
<feature type="domain" description="ABM" evidence="1">
    <location>
        <begin position="1"/>
        <end position="89"/>
    </location>
</feature>
<keyword evidence="2" id="KW-0503">Monooxygenase</keyword>
<dbReference type="Proteomes" id="UP001218231">
    <property type="component" value="Chromosome"/>
</dbReference>
<dbReference type="Pfam" id="PF03992">
    <property type="entry name" value="ABM"/>
    <property type="match status" value="1"/>
</dbReference>
<dbReference type="SUPFAM" id="SSF54909">
    <property type="entry name" value="Dimeric alpha+beta barrel"/>
    <property type="match status" value="1"/>
</dbReference>
<gene>
    <name evidence="2" type="ORF">PQ457_02610</name>
</gene>
<dbReference type="PANTHER" id="PTHR37811">
    <property type="entry name" value="BLL5343 PROTEIN"/>
    <property type="match status" value="1"/>
</dbReference>
<evidence type="ECO:0000313" key="3">
    <source>
        <dbReference type="Proteomes" id="UP001218231"/>
    </source>
</evidence>